<dbReference type="InterPro" id="IPR016047">
    <property type="entry name" value="M23ase_b-sheet_dom"/>
</dbReference>
<proteinExistence type="predicted"/>
<reference evidence="4 7" key="2">
    <citation type="submission" date="2020-07" db="EMBL/GenBank/DDBJ databases">
        <title>Sequencing the genomes of 1000 actinobacteria strains.</title>
        <authorList>
            <person name="Klenk H.-P."/>
        </authorList>
    </citation>
    <scope>NUCLEOTIDE SEQUENCE [LARGE SCALE GENOMIC DNA]</scope>
    <source>
        <strain evidence="4 7">DSM 23870</strain>
    </source>
</reference>
<evidence type="ECO:0000313" key="4">
    <source>
        <dbReference type="EMBL" id="NYD66553.1"/>
    </source>
</evidence>
<feature type="signal peptide" evidence="2">
    <location>
        <begin position="1"/>
        <end position="23"/>
    </location>
</feature>
<dbReference type="Pfam" id="PF01551">
    <property type="entry name" value="Peptidase_M23"/>
    <property type="match status" value="1"/>
</dbReference>
<dbReference type="Proteomes" id="UP000581087">
    <property type="component" value="Unassembled WGS sequence"/>
</dbReference>
<reference evidence="5 6" key="1">
    <citation type="submission" date="2019-01" db="EMBL/GenBank/DDBJ databases">
        <title>Agromyces.</title>
        <authorList>
            <person name="Li J."/>
        </authorList>
    </citation>
    <scope>NUCLEOTIDE SEQUENCE [LARGE SCALE GENOMIC DNA]</scope>
    <source>
        <strain evidence="5 6">DSM 23870</strain>
    </source>
</reference>
<name>A0A4Q2M539_9MICO</name>
<dbReference type="PANTHER" id="PTHR21666:SF289">
    <property type="entry name" value="L-ALA--D-GLU ENDOPEPTIDASE"/>
    <property type="match status" value="1"/>
</dbReference>
<feature type="chain" id="PRO_5033442774" evidence="2">
    <location>
        <begin position="24"/>
        <end position="175"/>
    </location>
</feature>
<dbReference type="EMBL" id="SDPM01000002">
    <property type="protein sequence ID" value="RXZ87224.1"/>
    <property type="molecule type" value="Genomic_DNA"/>
</dbReference>
<dbReference type="Proteomes" id="UP000292686">
    <property type="component" value="Unassembled WGS sequence"/>
</dbReference>
<dbReference type="OrthoDB" id="5245088at2"/>
<dbReference type="InterPro" id="IPR011055">
    <property type="entry name" value="Dup_hybrid_motif"/>
</dbReference>
<protein>
    <submittedName>
        <fullName evidence="5">M23 family metallopeptidase</fullName>
    </submittedName>
    <submittedName>
        <fullName evidence="4">Murein DD-endopeptidase MepM/ murein hydrolase activator NlpD</fullName>
    </submittedName>
</protein>
<dbReference type="CDD" id="cd12797">
    <property type="entry name" value="M23_peptidase"/>
    <property type="match status" value="1"/>
</dbReference>
<keyword evidence="1 2" id="KW-0732">Signal</keyword>
<dbReference type="RefSeq" id="WP_129172799.1">
    <property type="nucleotide sequence ID" value="NZ_JACCBI010000001.1"/>
</dbReference>
<dbReference type="PANTHER" id="PTHR21666">
    <property type="entry name" value="PEPTIDASE-RELATED"/>
    <property type="match status" value="1"/>
</dbReference>
<comment type="caution">
    <text evidence="5">The sequence shown here is derived from an EMBL/GenBank/DDBJ whole genome shotgun (WGS) entry which is preliminary data.</text>
</comment>
<dbReference type="SUPFAM" id="SSF51261">
    <property type="entry name" value="Duplicated hybrid motif"/>
    <property type="match status" value="1"/>
</dbReference>
<accession>A0A4Q2M539</accession>
<evidence type="ECO:0000256" key="1">
    <source>
        <dbReference type="ARBA" id="ARBA00022729"/>
    </source>
</evidence>
<evidence type="ECO:0000313" key="5">
    <source>
        <dbReference type="EMBL" id="RXZ87224.1"/>
    </source>
</evidence>
<sequence>MTRRSPAVIALAAVILLPPGASASASPVGTAPHRAMASTEAAWDWPTPRPHRIVEPFRAPATRYSAGHRGIDIAAVEGTAVVAPADGVVHFAGTVVDRPVLSIRHADGVISSMEPVTASVAEGDTVSRGDEVGTVGTGGHCAGCIHLGVRVDGDYVSPLLFLGGIPRAVLLPLGR</sequence>
<organism evidence="5 6">
    <name type="scientific">Agromyces atrinae</name>
    <dbReference type="NCBI Taxonomy" id="592376"/>
    <lineage>
        <taxon>Bacteria</taxon>
        <taxon>Bacillati</taxon>
        <taxon>Actinomycetota</taxon>
        <taxon>Actinomycetes</taxon>
        <taxon>Micrococcales</taxon>
        <taxon>Microbacteriaceae</taxon>
        <taxon>Agromyces</taxon>
    </lineage>
</organism>
<evidence type="ECO:0000313" key="6">
    <source>
        <dbReference type="Proteomes" id="UP000292686"/>
    </source>
</evidence>
<evidence type="ECO:0000256" key="2">
    <source>
        <dbReference type="SAM" id="SignalP"/>
    </source>
</evidence>
<dbReference type="Gene3D" id="2.70.70.10">
    <property type="entry name" value="Glucose Permease (Domain IIA)"/>
    <property type="match status" value="1"/>
</dbReference>
<evidence type="ECO:0000313" key="7">
    <source>
        <dbReference type="Proteomes" id="UP000581087"/>
    </source>
</evidence>
<feature type="domain" description="M23ase beta-sheet core" evidence="3">
    <location>
        <begin position="67"/>
        <end position="158"/>
    </location>
</feature>
<dbReference type="AlphaFoldDB" id="A0A4Q2M539"/>
<dbReference type="EMBL" id="JACCBI010000001">
    <property type="protein sequence ID" value="NYD66553.1"/>
    <property type="molecule type" value="Genomic_DNA"/>
</dbReference>
<keyword evidence="4" id="KW-0378">Hydrolase</keyword>
<evidence type="ECO:0000259" key="3">
    <source>
        <dbReference type="Pfam" id="PF01551"/>
    </source>
</evidence>
<gene>
    <name evidence="4" type="ORF">BJ972_001072</name>
    <name evidence="5" type="ORF">ESP50_04700</name>
</gene>
<dbReference type="GO" id="GO:0004222">
    <property type="term" value="F:metalloendopeptidase activity"/>
    <property type="evidence" value="ECO:0007669"/>
    <property type="project" value="TreeGrafter"/>
</dbReference>
<keyword evidence="6" id="KW-1185">Reference proteome</keyword>
<dbReference type="InterPro" id="IPR050570">
    <property type="entry name" value="Cell_wall_metabolism_enzyme"/>
</dbReference>